<dbReference type="Proteomes" id="UP000589036">
    <property type="component" value="Unassembled WGS sequence"/>
</dbReference>
<feature type="transmembrane region" description="Helical" evidence="2">
    <location>
        <begin position="140"/>
        <end position="157"/>
    </location>
</feature>
<keyword evidence="2" id="KW-1133">Transmembrane helix</keyword>
<accession>A0A852TSL0</accession>
<name>A0A852TSL0_9ACTN</name>
<reference evidence="4 5" key="1">
    <citation type="submission" date="2020-07" db="EMBL/GenBank/DDBJ databases">
        <title>Sequencing the genomes of 1000 actinobacteria strains.</title>
        <authorList>
            <person name="Klenk H.-P."/>
        </authorList>
    </citation>
    <scope>NUCLEOTIDE SEQUENCE [LARGE SCALE GENOMIC DNA]</scope>
    <source>
        <strain evidence="4 5">CXB654</strain>
    </source>
</reference>
<keyword evidence="5" id="KW-1185">Reference proteome</keyword>
<feature type="domain" description="CAAX prenyl protease 2/Lysostaphin resistance protein A-like" evidence="3">
    <location>
        <begin position="144"/>
        <end position="260"/>
    </location>
</feature>
<keyword evidence="4" id="KW-0645">Protease</keyword>
<proteinExistence type="predicted"/>
<keyword evidence="4" id="KW-0378">Hydrolase</keyword>
<evidence type="ECO:0000256" key="2">
    <source>
        <dbReference type="SAM" id="Phobius"/>
    </source>
</evidence>
<evidence type="ECO:0000313" key="4">
    <source>
        <dbReference type="EMBL" id="NYE45723.1"/>
    </source>
</evidence>
<keyword evidence="2" id="KW-0812">Transmembrane</keyword>
<comment type="caution">
    <text evidence="4">The sequence shown here is derived from an EMBL/GenBank/DDBJ whole genome shotgun (WGS) entry which is preliminary data.</text>
</comment>
<evidence type="ECO:0000313" key="5">
    <source>
        <dbReference type="Proteomes" id="UP000589036"/>
    </source>
</evidence>
<sequence>MARTARFRWWTPLLAVVAAIALYLLVQIPLGLTAKLIAIFSGAPLETEAFFDSPIPDLAVDLVILAMMIPVAMFIARFVQWRRIGTLASVEGRMRWSWLLVCVGVAVVAVAVSFEYLFAVFGVTEPGQPTLGPWVGAREFALGMLVIVLLVPFQASAEEYALRGFLMQAVGSYGAAPHERAARRGAEPGREPGGIGRPVSAFLRTPVLAILISGGVFAALHDYSAWALADVACFGLAMAWLTWYTGGLEAAVALHVLHNIAAFGISAYEGTLDQQGGAGSWQGLTATVLEVGLFCLVVAWLAGRRNLRRRTAAGDPAGPPAEPAAPRAPELPDRAMRSSSFQGNPPHPPDGYSGRA</sequence>
<protein>
    <submittedName>
        <fullName evidence="4">Membrane protease YdiL (CAAX protease family)</fullName>
    </submittedName>
</protein>
<dbReference type="RefSeq" id="WP_246334225.1">
    <property type="nucleotide sequence ID" value="NZ_BAAAYY010000002.1"/>
</dbReference>
<dbReference type="AlphaFoldDB" id="A0A852TSL0"/>
<evidence type="ECO:0000256" key="1">
    <source>
        <dbReference type="SAM" id="MobiDB-lite"/>
    </source>
</evidence>
<dbReference type="Pfam" id="PF02517">
    <property type="entry name" value="Rce1-like"/>
    <property type="match status" value="1"/>
</dbReference>
<evidence type="ECO:0000259" key="3">
    <source>
        <dbReference type="Pfam" id="PF02517"/>
    </source>
</evidence>
<keyword evidence="2" id="KW-0472">Membrane</keyword>
<dbReference type="GO" id="GO:0004175">
    <property type="term" value="F:endopeptidase activity"/>
    <property type="evidence" value="ECO:0007669"/>
    <property type="project" value="UniProtKB-ARBA"/>
</dbReference>
<feature type="transmembrane region" description="Helical" evidence="2">
    <location>
        <begin position="201"/>
        <end position="220"/>
    </location>
</feature>
<dbReference type="GO" id="GO:0006508">
    <property type="term" value="P:proteolysis"/>
    <property type="evidence" value="ECO:0007669"/>
    <property type="project" value="UniProtKB-KW"/>
</dbReference>
<dbReference type="EMBL" id="JACCCC010000001">
    <property type="protein sequence ID" value="NYE45723.1"/>
    <property type="molecule type" value="Genomic_DNA"/>
</dbReference>
<dbReference type="GO" id="GO:0080120">
    <property type="term" value="P:CAAX-box protein maturation"/>
    <property type="evidence" value="ECO:0007669"/>
    <property type="project" value="UniProtKB-ARBA"/>
</dbReference>
<dbReference type="InterPro" id="IPR003675">
    <property type="entry name" value="Rce1/LyrA-like_dom"/>
</dbReference>
<organism evidence="4 5">
    <name type="scientific">Spinactinospora alkalitolerans</name>
    <dbReference type="NCBI Taxonomy" id="687207"/>
    <lineage>
        <taxon>Bacteria</taxon>
        <taxon>Bacillati</taxon>
        <taxon>Actinomycetota</taxon>
        <taxon>Actinomycetes</taxon>
        <taxon>Streptosporangiales</taxon>
        <taxon>Nocardiopsidaceae</taxon>
        <taxon>Spinactinospora</taxon>
    </lineage>
</organism>
<gene>
    <name evidence="4" type="ORF">HDA32_000843</name>
</gene>
<feature type="transmembrane region" description="Helical" evidence="2">
    <location>
        <begin position="96"/>
        <end position="120"/>
    </location>
</feature>
<feature type="transmembrane region" description="Helical" evidence="2">
    <location>
        <begin position="280"/>
        <end position="302"/>
    </location>
</feature>
<feature type="region of interest" description="Disordered" evidence="1">
    <location>
        <begin position="311"/>
        <end position="356"/>
    </location>
</feature>
<feature type="transmembrane region" description="Helical" evidence="2">
    <location>
        <begin position="58"/>
        <end position="76"/>
    </location>
</feature>